<gene>
    <name evidence="2" type="ORF">BRAA07T29009Z</name>
    <name evidence="1" type="ORF">BRAPAZ1V2_A07P14140.2</name>
</gene>
<evidence type="ECO:0000313" key="1">
    <source>
        <dbReference type="EMBL" id="CAG7901770.1"/>
    </source>
</evidence>
<reference evidence="2" key="1">
    <citation type="submission" date="2018-11" db="EMBL/GenBank/DDBJ databases">
        <authorList>
            <consortium name="Genoscope - CEA"/>
            <person name="William W."/>
        </authorList>
    </citation>
    <scope>NUCLEOTIDE SEQUENCE</scope>
</reference>
<dbReference type="EMBL" id="LS974623">
    <property type="protein sequence ID" value="CAG7901770.1"/>
    <property type="molecule type" value="Genomic_DNA"/>
</dbReference>
<sequence>MNFTNMRLKRSESNSIMDFKRDVFWIQQAKNQEERPRESYGKIGKSIQPTISKPRILNQDSFHTIQDIQRTHPTFQKSLTSFYHTPASIGTR</sequence>
<protein>
    <submittedName>
        <fullName evidence="1">Uncharacterized protein</fullName>
    </submittedName>
</protein>
<dbReference type="Proteomes" id="UP000694005">
    <property type="component" value="Chromosome A07"/>
</dbReference>
<dbReference type="Gramene" id="A07p14140.2_BraZ1">
    <property type="protein sequence ID" value="A07p14140.2_BraZ1.CDS"/>
    <property type="gene ID" value="A07g14140.2_BraZ1"/>
</dbReference>
<accession>A0A3P6B5A9</accession>
<evidence type="ECO:0000313" key="2">
    <source>
        <dbReference type="EMBL" id="VDC97405.1"/>
    </source>
</evidence>
<proteinExistence type="predicted"/>
<dbReference type="AlphaFoldDB" id="A0A3P6B5A9"/>
<organism evidence="2">
    <name type="scientific">Brassica campestris</name>
    <name type="common">Field mustard</name>
    <dbReference type="NCBI Taxonomy" id="3711"/>
    <lineage>
        <taxon>Eukaryota</taxon>
        <taxon>Viridiplantae</taxon>
        <taxon>Streptophyta</taxon>
        <taxon>Embryophyta</taxon>
        <taxon>Tracheophyta</taxon>
        <taxon>Spermatophyta</taxon>
        <taxon>Magnoliopsida</taxon>
        <taxon>eudicotyledons</taxon>
        <taxon>Gunneridae</taxon>
        <taxon>Pentapetalae</taxon>
        <taxon>rosids</taxon>
        <taxon>malvids</taxon>
        <taxon>Brassicales</taxon>
        <taxon>Brassicaceae</taxon>
        <taxon>Brassiceae</taxon>
        <taxon>Brassica</taxon>
    </lineage>
</organism>
<name>A0A3P6B5A9_BRACM</name>
<dbReference type="EMBL" id="LR031574">
    <property type="protein sequence ID" value="VDC97405.1"/>
    <property type="molecule type" value="Genomic_DNA"/>
</dbReference>